<keyword evidence="2" id="KW-0521">NADP</keyword>
<accession>A0A512M5E6</accession>
<dbReference type="EMBL" id="BKAG01000006">
    <property type="protein sequence ID" value="GEP41952.1"/>
    <property type="molecule type" value="Genomic_DNA"/>
</dbReference>
<dbReference type="GO" id="GO:0016491">
    <property type="term" value="F:oxidoreductase activity"/>
    <property type="evidence" value="ECO:0007669"/>
    <property type="project" value="UniProtKB-KW"/>
</dbReference>
<dbReference type="CDD" id="cd05233">
    <property type="entry name" value="SDR_c"/>
    <property type="match status" value="1"/>
</dbReference>
<dbReference type="AlphaFoldDB" id="A0A512M5E6"/>
<sequence>MEADEPEDDFIVHALDAARMLASHRRMEQNWTDKSVIVTGGGGGMGQAAAKRFAEAGARTFIFGRTLASLQETTALSSRIVPIVCDVADTGSIAAAMAEVLKHGTPDVLIHTAGINTPDRFMAHADPARIASEESWRKVIDINVLGVVNMIQAVSGPMAENGGGKIVVVSSTAGHGYDSYAGVPYTASKWAVHGLLLTARMQLNAHNIVLSEYAPGEALTPLVKLRPVQPTEEHKAKMISTGDCADTLFFIASQAHSMSVIQLPAYQPFGGMPPPITAPWLNGLDIKPKA</sequence>
<comment type="similarity">
    <text evidence="1">Belongs to the short-chain dehydrogenases/reductases (SDR) family.</text>
</comment>
<organism evidence="5 6">
    <name type="scientific">Brevifollis gellanilyticus</name>
    <dbReference type="NCBI Taxonomy" id="748831"/>
    <lineage>
        <taxon>Bacteria</taxon>
        <taxon>Pseudomonadati</taxon>
        <taxon>Verrucomicrobiota</taxon>
        <taxon>Verrucomicrobiia</taxon>
        <taxon>Verrucomicrobiales</taxon>
        <taxon>Verrucomicrobiaceae</taxon>
    </lineage>
</organism>
<keyword evidence="6" id="KW-1185">Reference proteome</keyword>
<evidence type="ECO:0000256" key="2">
    <source>
        <dbReference type="ARBA" id="ARBA00022857"/>
    </source>
</evidence>
<dbReference type="Proteomes" id="UP000321577">
    <property type="component" value="Unassembled WGS sequence"/>
</dbReference>
<dbReference type="InterPro" id="IPR057326">
    <property type="entry name" value="KR_dom"/>
</dbReference>
<protein>
    <submittedName>
        <fullName evidence="5">Oxidoreductase</fullName>
    </submittedName>
</protein>
<dbReference type="PANTHER" id="PTHR43391:SF14">
    <property type="entry name" value="DEHYDROGENASE_REDUCTASE SDR FAMILY PROTEIN 7-LIKE"/>
    <property type="match status" value="1"/>
</dbReference>
<proteinExistence type="inferred from homology"/>
<dbReference type="PANTHER" id="PTHR43391">
    <property type="entry name" value="RETINOL DEHYDROGENASE-RELATED"/>
    <property type="match status" value="1"/>
</dbReference>
<evidence type="ECO:0000256" key="3">
    <source>
        <dbReference type="ARBA" id="ARBA00023002"/>
    </source>
</evidence>
<dbReference type="SMART" id="SM00822">
    <property type="entry name" value="PKS_KR"/>
    <property type="match status" value="1"/>
</dbReference>
<reference evidence="5 6" key="1">
    <citation type="submission" date="2019-07" db="EMBL/GenBank/DDBJ databases">
        <title>Whole genome shotgun sequence of Brevifollis gellanilyticus NBRC 108608.</title>
        <authorList>
            <person name="Hosoyama A."/>
            <person name="Uohara A."/>
            <person name="Ohji S."/>
            <person name="Ichikawa N."/>
        </authorList>
    </citation>
    <scope>NUCLEOTIDE SEQUENCE [LARGE SCALE GENOMIC DNA]</scope>
    <source>
        <strain evidence="5 6">NBRC 108608</strain>
    </source>
</reference>
<dbReference type="InterPro" id="IPR002347">
    <property type="entry name" value="SDR_fam"/>
</dbReference>
<evidence type="ECO:0000313" key="6">
    <source>
        <dbReference type="Proteomes" id="UP000321577"/>
    </source>
</evidence>
<dbReference type="InterPro" id="IPR036291">
    <property type="entry name" value="NAD(P)-bd_dom_sf"/>
</dbReference>
<dbReference type="SUPFAM" id="SSF51735">
    <property type="entry name" value="NAD(P)-binding Rossmann-fold domains"/>
    <property type="match status" value="1"/>
</dbReference>
<name>A0A512M5E6_9BACT</name>
<evidence type="ECO:0000313" key="5">
    <source>
        <dbReference type="EMBL" id="GEP41952.1"/>
    </source>
</evidence>
<dbReference type="PRINTS" id="PR00081">
    <property type="entry name" value="GDHRDH"/>
</dbReference>
<gene>
    <name evidence="5" type="ORF">BGE01nite_12430</name>
</gene>
<dbReference type="Pfam" id="PF00106">
    <property type="entry name" value="adh_short"/>
    <property type="match status" value="1"/>
</dbReference>
<dbReference type="Gene3D" id="3.40.50.720">
    <property type="entry name" value="NAD(P)-binding Rossmann-like Domain"/>
    <property type="match status" value="1"/>
</dbReference>
<evidence type="ECO:0000259" key="4">
    <source>
        <dbReference type="SMART" id="SM00822"/>
    </source>
</evidence>
<feature type="domain" description="Ketoreductase" evidence="4">
    <location>
        <begin position="34"/>
        <end position="216"/>
    </location>
</feature>
<evidence type="ECO:0000256" key="1">
    <source>
        <dbReference type="ARBA" id="ARBA00006484"/>
    </source>
</evidence>
<keyword evidence="3" id="KW-0560">Oxidoreductase</keyword>
<comment type="caution">
    <text evidence="5">The sequence shown here is derived from an EMBL/GenBank/DDBJ whole genome shotgun (WGS) entry which is preliminary data.</text>
</comment>